<protein>
    <submittedName>
        <fullName evidence="1">Uncharacterized protein</fullName>
    </submittedName>
</protein>
<evidence type="ECO:0000313" key="2">
    <source>
        <dbReference type="EMBL" id="XDV09539.1"/>
    </source>
</evidence>
<evidence type="ECO:0000313" key="1">
    <source>
        <dbReference type="EMBL" id="XDV09536.1"/>
    </source>
</evidence>
<gene>
    <name evidence="1" type="ORF">AB8S08_12390</name>
    <name evidence="2" type="ORF">AB8S08_12405</name>
</gene>
<dbReference type="EMBL" id="CP165718">
    <property type="protein sequence ID" value="XDV09539.1"/>
    <property type="molecule type" value="Genomic_DNA"/>
</dbReference>
<dbReference type="EMBL" id="CP165718">
    <property type="protein sequence ID" value="XDV09536.1"/>
    <property type="molecule type" value="Genomic_DNA"/>
</dbReference>
<sequence length="99" mass="11191">MSHAELFQNWRIPFVVFGRECVVARANAVEVIKQIYGNGFIFLGYDAFTVLSNGKRQPVNEFCASFSIKNQPSIDEAIDSLKEDPSQVTSYVFYFKPSA</sequence>
<proteinExistence type="predicted"/>
<reference evidence="1" key="1">
    <citation type="submission" date="2024-07" db="EMBL/GenBank/DDBJ databases">
        <title>Whole genome sequence of bacterial strains from algal surface.</title>
        <authorList>
            <person name="Kumar P."/>
        </authorList>
    </citation>
    <scope>NUCLEOTIDE SEQUENCE</scope>
    <source>
        <strain evidence="1">PP-1MA</strain>
    </source>
</reference>
<dbReference type="RefSeq" id="WP_369742934.1">
    <property type="nucleotide sequence ID" value="NZ_CP165718.1"/>
</dbReference>
<name>A0AB39X6V1_9GAMM</name>
<dbReference type="AlphaFoldDB" id="A0AB39X6V1"/>
<accession>A0AB39X6V1</accession>
<organism evidence="1">
    <name type="scientific">Pseudidiomarina sp. PP-1MA</name>
    <dbReference type="NCBI Taxonomy" id="3237706"/>
    <lineage>
        <taxon>Bacteria</taxon>
        <taxon>Pseudomonadati</taxon>
        <taxon>Pseudomonadota</taxon>
        <taxon>Gammaproteobacteria</taxon>
        <taxon>Alteromonadales</taxon>
        <taxon>Idiomarinaceae</taxon>
        <taxon>Pseudidiomarina</taxon>
    </lineage>
</organism>